<dbReference type="SUPFAM" id="SSF53098">
    <property type="entry name" value="Ribonuclease H-like"/>
    <property type="match status" value="1"/>
</dbReference>
<accession>A0A255IMC7</accession>
<reference evidence="3" key="3">
    <citation type="submission" date="2018-07" db="EMBL/GenBank/DDBJ databases">
        <authorList>
            <person name="Quirk P.G."/>
            <person name="Krulwich T.A."/>
        </authorList>
    </citation>
    <scope>NUCLEOTIDE SEQUENCE</scope>
    <source>
        <strain evidence="3">CCRI-19302</strain>
    </source>
</reference>
<dbReference type="RefSeq" id="WP_094376210.1">
    <property type="nucleotide sequence ID" value="NZ_NOKA02000017.1"/>
</dbReference>
<organism evidence="2 5">
    <name type="scientific">Lachnotalea glycerini</name>
    <dbReference type="NCBI Taxonomy" id="1763509"/>
    <lineage>
        <taxon>Bacteria</taxon>
        <taxon>Bacillati</taxon>
        <taxon>Bacillota</taxon>
        <taxon>Clostridia</taxon>
        <taxon>Lachnospirales</taxon>
        <taxon>Lachnospiraceae</taxon>
        <taxon>Lachnotalea</taxon>
    </lineage>
</organism>
<reference evidence="3 4" key="1">
    <citation type="journal article" date="2017" name="Genome Announc.">
        <title>Draft Genome Sequence of a Sporulating and Motile Strain of Lachnotalea glycerini Isolated from Water in Quebec City, Canada.</title>
        <authorList>
            <person name="Maheux A.F."/>
            <person name="Boudreau D.K."/>
            <person name="Berube E."/>
            <person name="Boissinot M."/>
            <person name="Raymond F."/>
            <person name="Brodeur S."/>
            <person name="Corbeil J."/>
            <person name="Isabel S."/>
            <person name="Omar R.F."/>
            <person name="Bergeron M.G."/>
        </authorList>
    </citation>
    <scope>NUCLEOTIDE SEQUENCE [LARGE SCALE GENOMIC DNA]</scope>
    <source>
        <strain evidence="3 4">CCRI-19302</strain>
    </source>
</reference>
<dbReference type="InterPro" id="IPR012337">
    <property type="entry name" value="RNaseH-like_sf"/>
</dbReference>
<dbReference type="InterPro" id="IPR036397">
    <property type="entry name" value="RNaseH_sf"/>
</dbReference>
<sequence length="376" mass="44758">MYIRTYDLQSNDEDLTGFHFIFQTLLCKDKLTLSEVLIFDIETTGFSPRNTFCYLIGCIYYQNETFKLIQWFADSVQDEPAILESFFQFLQNYNAVLHYNGNGFDIPYLTQKAAYYNFPNFFEKTESIDLYKLLSPYKKFFKLENLKQKTVENFLDIQREDQYNGGQLINIYSDYLTTPSEEAKQILLLHNKEDIFGLFSLLPMLSYHSLFNGLFSIAGFHVKQYTDMNKQQQFEFYIDLNFQLELPKRISYGYKDYYFIGNKNSGKLKIKVFSDELKFFYSNYKDYYYLPSEDIAIHKSIASFVDKEHRIKAKSSNCYIKKSGHFLPQEQNIIIPCFRQNYNDKRTFFELTDEILNNQVLFKKYVLHILNVLVSI</sequence>
<dbReference type="InterPro" id="IPR038720">
    <property type="entry name" value="YprB_RNase_H-like_dom"/>
</dbReference>
<dbReference type="PANTHER" id="PTHR38462">
    <property type="entry name" value="EXONUCLEASE-LIKE PROTEIN"/>
    <property type="match status" value="1"/>
</dbReference>
<proteinExistence type="predicted"/>
<evidence type="ECO:0000259" key="1">
    <source>
        <dbReference type="Pfam" id="PF13482"/>
    </source>
</evidence>
<dbReference type="OrthoDB" id="9790530at2"/>
<comment type="caution">
    <text evidence="2">The sequence shown here is derived from an EMBL/GenBank/DDBJ whole genome shotgun (WGS) entry which is preliminary data.</text>
</comment>
<reference evidence="2 5" key="2">
    <citation type="submission" date="2018-05" db="EMBL/GenBank/DDBJ databases">
        <title>Genomic Encyclopedia of Type Strains, Phase IV (KMG-IV): sequencing the most valuable type-strain genomes for metagenomic binning, comparative biology and taxonomic classification.</title>
        <authorList>
            <person name="Goeker M."/>
        </authorList>
    </citation>
    <scope>NUCLEOTIDE SEQUENCE [LARGE SCALE GENOMIC DNA]</scope>
    <source>
        <strain evidence="2 5">DSM 28816</strain>
    </source>
</reference>
<dbReference type="Proteomes" id="UP000216411">
    <property type="component" value="Unassembled WGS sequence"/>
</dbReference>
<dbReference type="Gene3D" id="3.30.420.10">
    <property type="entry name" value="Ribonuclease H-like superfamily/Ribonuclease H"/>
    <property type="match status" value="1"/>
</dbReference>
<gene>
    <name evidence="2" type="ORF">C8E03_1159</name>
    <name evidence="3" type="ORF">CG710_010050</name>
</gene>
<evidence type="ECO:0000313" key="2">
    <source>
        <dbReference type="EMBL" id="PXV85656.1"/>
    </source>
</evidence>
<name>A0A255IMC7_9FIRM</name>
<feature type="domain" description="YprB ribonuclease H-like" evidence="1">
    <location>
        <begin position="37"/>
        <end position="202"/>
    </location>
</feature>
<dbReference type="GO" id="GO:0003676">
    <property type="term" value="F:nucleic acid binding"/>
    <property type="evidence" value="ECO:0007669"/>
    <property type="project" value="InterPro"/>
</dbReference>
<dbReference type="AlphaFoldDB" id="A0A255IMC7"/>
<keyword evidence="4" id="KW-1185">Reference proteome</keyword>
<dbReference type="Pfam" id="PF13482">
    <property type="entry name" value="RNase_H_2"/>
    <property type="match status" value="1"/>
</dbReference>
<protein>
    <recommendedName>
        <fullName evidence="1">YprB ribonuclease H-like domain-containing protein</fullName>
    </recommendedName>
</protein>
<dbReference type="PANTHER" id="PTHR38462:SF1">
    <property type="entry name" value="YPRB RIBONUCLEASE H-LIKE DOMAIN-CONTAINING PROTEIN"/>
    <property type="match status" value="1"/>
</dbReference>
<dbReference type="EMBL" id="QICS01000015">
    <property type="protein sequence ID" value="PXV85656.1"/>
    <property type="molecule type" value="Genomic_DNA"/>
</dbReference>
<dbReference type="Proteomes" id="UP000247523">
    <property type="component" value="Unassembled WGS sequence"/>
</dbReference>
<evidence type="ECO:0000313" key="5">
    <source>
        <dbReference type="Proteomes" id="UP000247523"/>
    </source>
</evidence>
<evidence type="ECO:0000313" key="4">
    <source>
        <dbReference type="Proteomes" id="UP000216411"/>
    </source>
</evidence>
<dbReference type="EMBL" id="NOKA02000017">
    <property type="protein sequence ID" value="RDY31334.1"/>
    <property type="molecule type" value="Genomic_DNA"/>
</dbReference>
<evidence type="ECO:0000313" key="3">
    <source>
        <dbReference type="EMBL" id="RDY31334.1"/>
    </source>
</evidence>